<evidence type="ECO:0000256" key="1">
    <source>
        <dbReference type="SAM" id="MobiDB-lite"/>
    </source>
</evidence>
<name>A0A6L2MKS4_TANCI</name>
<dbReference type="PANTHER" id="PTHR34072">
    <property type="entry name" value="ENZYMATIC POLYPROTEIN-RELATED"/>
    <property type="match status" value="1"/>
</dbReference>
<keyword evidence="3" id="KW-0548">Nucleotidyltransferase</keyword>
<protein>
    <submittedName>
        <fullName evidence="3">Reverse transcriptase domain-containing protein</fullName>
    </submittedName>
</protein>
<feature type="region of interest" description="Disordered" evidence="1">
    <location>
        <begin position="144"/>
        <end position="163"/>
    </location>
</feature>
<dbReference type="GO" id="GO:0003964">
    <property type="term" value="F:RNA-directed DNA polymerase activity"/>
    <property type="evidence" value="ECO:0007669"/>
    <property type="project" value="UniProtKB-KW"/>
</dbReference>
<dbReference type="InterPro" id="IPR041577">
    <property type="entry name" value="RT_RNaseH_2"/>
</dbReference>
<evidence type="ECO:0000313" key="3">
    <source>
        <dbReference type="EMBL" id="GEU73989.1"/>
    </source>
</evidence>
<evidence type="ECO:0000259" key="2">
    <source>
        <dbReference type="Pfam" id="PF17919"/>
    </source>
</evidence>
<feature type="domain" description="Reverse transcriptase/retrotransposon-derived protein RNase H-like" evidence="2">
    <location>
        <begin position="15"/>
        <end position="60"/>
    </location>
</feature>
<accession>A0A6L2MKS4</accession>
<keyword evidence="3" id="KW-0695">RNA-directed DNA polymerase</keyword>
<proteinExistence type="predicted"/>
<dbReference type="InterPro" id="IPR043502">
    <property type="entry name" value="DNA/RNA_pol_sf"/>
</dbReference>
<sequence>MTHLLEKNSPFIFLNDCIQAFRTLKENLTETPILIAPNWDKPFEIMCDASDYAVGAVLGASSSSATTTAEVATDEGIITKIGGDSGNHSGDAGVLTGAVVVWTGECTRGHDVWLPYSLDLMARPRSYPRPEQPIATDPLIQALDPLSRYPRPPTHHSQSLYLQ</sequence>
<dbReference type="SUPFAM" id="SSF56672">
    <property type="entry name" value="DNA/RNA polymerases"/>
    <property type="match status" value="1"/>
</dbReference>
<dbReference type="AlphaFoldDB" id="A0A6L2MKS4"/>
<gene>
    <name evidence="3" type="ORF">Tci_045967</name>
</gene>
<dbReference type="Pfam" id="PF17919">
    <property type="entry name" value="RT_RNaseH_2"/>
    <property type="match status" value="1"/>
</dbReference>
<dbReference type="PANTHER" id="PTHR34072:SF57">
    <property type="entry name" value="RNA-DIRECTED DNA POLYMERASE"/>
    <property type="match status" value="1"/>
</dbReference>
<comment type="caution">
    <text evidence="3">The sequence shown here is derived from an EMBL/GenBank/DDBJ whole genome shotgun (WGS) entry which is preliminary data.</text>
</comment>
<dbReference type="EMBL" id="BKCJ010006796">
    <property type="protein sequence ID" value="GEU73989.1"/>
    <property type="molecule type" value="Genomic_DNA"/>
</dbReference>
<keyword evidence="3" id="KW-0808">Transferase</keyword>
<reference evidence="3" key="1">
    <citation type="journal article" date="2019" name="Sci. Rep.">
        <title>Draft genome of Tanacetum cinerariifolium, the natural source of mosquito coil.</title>
        <authorList>
            <person name="Yamashiro T."/>
            <person name="Shiraishi A."/>
            <person name="Satake H."/>
            <person name="Nakayama K."/>
        </authorList>
    </citation>
    <scope>NUCLEOTIDE SEQUENCE</scope>
</reference>
<organism evidence="3">
    <name type="scientific">Tanacetum cinerariifolium</name>
    <name type="common">Dalmatian daisy</name>
    <name type="synonym">Chrysanthemum cinerariifolium</name>
    <dbReference type="NCBI Taxonomy" id="118510"/>
    <lineage>
        <taxon>Eukaryota</taxon>
        <taxon>Viridiplantae</taxon>
        <taxon>Streptophyta</taxon>
        <taxon>Embryophyta</taxon>
        <taxon>Tracheophyta</taxon>
        <taxon>Spermatophyta</taxon>
        <taxon>Magnoliopsida</taxon>
        <taxon>eudicotyledons</taxon>
        <taxon>Gunneridae</taxon>
        <taxon>Pentapetalae</taxon>
        <taxon>asterids</taxon>
        <taxon>campanulids</taxon>
        <taxon>Asterales</taxon>
        <taxon>Asteraceae</taxon>
        <taxon>Asteroideae</taxon>
        <taxon>Anthemideae</taxon>
        <taxon>Anthemidinae</taxon>
        <taxon>Tanacetum</taxon>
    </lineage>
</organism>